<name>A0A9D1L089_9FIRM</name>
<reference evidence="2" key="2">
    <citation type="journal article" date="2021" name="PeerJ">
        <title>Extensive microbial diversity within the chicken gut microbiome revealed by metagenomics and culture.</title>
        <authorList>
            <person name="Gilroy R."/>
            <person name="Ravi A."/>
            <person name="Getino M."/>
            <person name="Pursley I."/>
            <person name="Horton D.L."/>
            <person name="Alikhan N.F."/>
            <person name="Baker D."/>
            <person name="Gharbi K."/>
            <person name="Hall N."/>
            <person name="Watson M."/>
            <person name="Adriaenssens E.M."/>
            <person name="Foster-Nyarko E."/>
            <person name="Jarju S."/>
            <person name="Secka A."/>
            <person name="Antonio M."/>
            <person name="Oren A."/>
            <person name="Chaudhuri R.R."/>
            <person name="La Ragione R."/>
            <person name="Hildebrand F."/>
            <person name="Pallen M.J."/>
        </authorList>
    </citation>
    <scope>NUCLEOTIDE SEQUENCE</scope>
    <source>
        <strain evidence="2">CHK195-11698</strain>
    </source>
</reference>
<dbReference type="EMBL" id="DVMJ01000087">
    <property type="protein sequence ID" value="HIU14383.1"/>
    <property type="molecule type" value="Genomic_DNA"/>
</dbReference>
<organism evidence="2 3">
    <name type="scientific">Candidatus Fimiplasma intestinipullorum</name>
    <dbReference type="NCBI Taxonomy" id="2840825"/>
    <lineage>
        <taxon>Bacteria</taxon>
        <taxon>Bacillati</taxon>
        <taxon>Bacillota</taxon>
        <taxon>Clostridia</taxon>
        <taxon>Eubacteriales</taxon>
        <taxon>Candidatus Fimiplasma</taxon>
    </lineage>
</organism>
<dbReference type="AlphaFoldDB" id="A0A9D1L089"/>
<feature type="transmembrane region" description="Helical" evidence="1">
    <location>
        <begin position="6"/>
        <end position="25"/>
    </location>
</feature>
<comment type="caution">
    <text evidence="2">The sequence shown here is derived from an EMBL/GenBank/DDBJ whole genome shotgun (WGS) entry which is preliminary data.</text>
</comment>
<evidence type="ECO:0000313" key="2">
    <source>
        <dbReference type="EMBL" id="HIU14383.1"/>
    </source>
</evidence>
<keyword evidence="1" id="KW-0812">Transmembrane</keyword>
<accession>A0A9D1L089</accession>
<proteinExistence type="predicted"/>
<protein>
    <submittedName>
        <fullName evidence="2">Uncharacterized protein</fullName>
    </submittedName>
</protein>
<dbReference type="Proteomes" id="UP000824175">
    <property type="component" value="Unassembled WGS sequence"/>
</dbReference>
<evidence type="ECO:0000313" key="3">
    <source>
        <dbReference type="Proteomes" id="UP000824175"/>
    </source>
</evidence>
<gene>
    <name evidence="2" type="ORF">IAD15_09990</name>
</gene>
<sequence>MSHALQTVITVLLILAMALLGISTIKQYGIKSTKSKYMFSGLIIGSLIGYYFLHSVLCAFVGMMLCTKYAENR</sequence>
<feature type="transmembrane region" description="Helical" evidence="1">
    <location>
        <begin position="37"/>
        <end position="65"/>
    </location>
</feature>
<keyword evidence="1" id="KW-1133">Transmembrane helix</keyword>
<evidence type="ECO:0000256" key="1">
    <source>
        <dbReference type="SAM" id="Phobius"/>
    </source>
</evidence>
<reference evidence="2" key="1">
    <citation type="submission" date="2020-10" db="EMBL/GenBank/DDBJ databases">
        <authorList>
            <person name="Gilroy R."/>
        </authorList>
    </citation>
    <scope>NUCLEOTIDE SEQUENCE</scope>
    <source>
        <strain evidence="2">CHK195-11698</strain>
    </source>
</reference>
<keyword evidence="1" id="KW-0472">Membrane</keyword>